<name>A0A7S0AK42_9STRA</name>
<proteinExistence type="predicted"/>
<sequence length="385" mass="40982">MPISLFIFPSPNIPRTPKMNISAFSLILASLASSSASASANDANKMMLRAKEDLPKAEMQLLIASKAESAEKLSTMLQILKDRHESNRILQEDAVPELYGGDGDTPPAGFDFADVDLGDLAGSFDLCGEDNDMEFLGTTCSCSLKSADKEYSGLMDIIGDFSHVMENGLDVEFGCEMPTRCDTALGKDECSAGQVSCEMNIDTKDFLNSSFDCDTCVKYKNPPGVDGMPDENRSSMMTGHVLCVDVDMCSPTVATERSAFDNLDFDMSNILCGCTATLTGPTTSGEEEDCICELCDSFLGGIQLTCGQGPSEIRSTCEETGLEFVNPTDISTISQVKFAPQFAIVESDAPDEDDTSAGSTTNPGMAYTIFVAALSVGAILISSLA</sequence>
<dbReference type="AlphaFoldDB" id="A0A7S0AK42"/>
<organism evidence="1">
    <name type="scientific">Minutocellus polymorphus</name>
    <dbReference type="NCBI Taxonomy" id="265543"/>
    <lineage>
        <taxon>Eukaryota</taxon>
        <taxon>Sar</taxon>
        <taxon>Stramenopiles</taxon>
        <taxon>Ochrophyta</taxon>
        <taxon>Bacillariophyta</taxon>
        <taxon>Mediophyceae</taxon>
        <taxon>Cymatosirophycidae</taxon>
        <taxon>Cymatosirales</taxon>
        <taxon>Cymatosiraceae</taxon>
        <taxon>Minutocellus</taxon>
    </lineage>
</organism>
<evidence type="ECO:0000313" key="1">
    <source>
        <dbReference type="EMBL" id="CAD8365915.1"/>
    </source>
</evidence>
<reference evidence="1" key="1">
    <citation type="submission" date="2021-01" db="EMBL/GenBank/DDBJ databases">
        <authorList>
            <person name="Corre E."/>
            <person name="Pelletier E."/>
            <person name="Niang G."/>
            <person name="Scheremetjew M."/>
            <person name="Finn R."/>
            <person name="Kale V."/>
            <person name="Holt S."/>
            <person name="Cochrane G."/>
            <person name="Meng A."/>
            <person name="Brown T."/>
            <person name="Cohen L."/>
        </authorList>
    </citation>
    <scope>NUCLEOTIDE SEQUENCE</scope>
    <source>
        <strain evidence="1">CCMP3303</strain>
    </source>
</reference>
<accession>A0A7S0AK42</accession>
<dbReference type="EMBL" id="HBEJ01006231">
    <property type="protein sequence ID" value="CAD8365915.1"/>
    <property type="molecule type" value="Transcribed_RNA"/>
</dbReference>
<gene>
    <name evidence="1" type="ORF">MPOL1434_LOCUS3670</name>
</gene>
<protein>
    <submittedName>
        <fullName evidence="1">Uncharacterized protein</fullName>
    </submittedName>
</protein>